<dbReference type="AlphaFoldDB" id="A0A1F6GSR2"/>
<dbReference type="InterPro" id="IPR002524">
    <property type="entry name" value="Cation_efflux"/>
</dbReference>
<feature type="domain" description="Cation efflux protein transmembrane" evidence="9">
    <location>
        <begin position="20"/>
        <end position="207"/>
    </location>
</feature>
<keyword evidence="4 8" id="KW-0812">Transmembrane</keyword>
<comment type="subcellular location">
    <subcellularLocation>
        <location evidence="1">Membrane</location>
        <topology evidence="1">Multi-pass membrane protein</topology>
    </subcellularLocation>
</comment>
<dbReference type="GO" id="GO:0016020">
    <property type="term" value="C:membrane"/>
    <property type="evidence" value="ECO:0007669"/>
    <property type="project" value="UniProtKB-SubCell"/>
</dbReference>
<dbReference type="InterPro" id="IPR036837">
    <property type="entry name" value="Cation_efflux_CTD_sf"/>
</dbReference>
<dbReference type="GO" id="GO:0005385">
    <property type="term" value="F:zinc ion transmembrane transporter activity"/>
    <property type="evidence" value="ECO:0007669"/>
    <property type="project" value="TreeGrafter"/>
</dbReference>
<evidence type="ECO:0000256" key="3">
    <source>
        <dbReference type="ARBA" id="ARBA00022448"/>
    </source>
</evidence>
<keyword evidence="3" id="KW-0813">Transport</keyword>
<feature type="transmembrane region" description="Helical" evidence="8">
    <location>
        <begin position="116"/>
        <end position="137"/>
    </location>
</feature>
<dbReference type="PANTHER" id="PTHR45820">
    <property type="entry name" value="FI23527P1"/>
    <property type="match status" value="1"/>
</dbReference>
<evidence type="ECO:0000256" key="8">
    <source>
        <dbReference type="SAM" id="Phobius"/>
    </source>
</evidence>
<proteinExistence type="inferred from homology"/>
<feature type="transmembrane region" description="Helical" evidence="8">
    <location>
        <begin position="20"/>
        <end position="38"/>
    </location>
</feature>
<organism evidence="11 12">
    <name type="scientific">Candidatus Lambdaproteobacteria bacterium RIFOXYD2_FULL_56_26</name>
    <dbReference type="NCBI Taxonomy" id="1817773"/>
    <lineage>
        <taxon>Bacteria</taxon>
        <taxon>Pseudomonadati</taxon>
        <taxon>Pseudomonadota</taxon>
        <taxon>Candidatus Lambdaproteobacteria</taxon>
    </lineage>
</organism>
<dbReference type="NCBIfam" id="TIGR01297">
    <property type="entry name" value="CDF"/>
    <property type="match status" value="1"/>
</dbReference>
<dbReference type="InterPro" id="IPR027470">
    <property type="entry name" value="Cation_efflux_CTD"/>
</dbReference>
<evidence type="ECO:0000313" key="11">
    <source>
        <dbReference type="EMBL" id="OGH01185.1"/>
    </source>
</evidence>
<dbReference type="SUPFAM" id="SSF160240">
    <property type="entry name" value="Cation efflux protein cytoplasmic domain-like"/>
    <property type="match status" value="1"/>
</dbReference>
<evidence type="ECO:0000259" key="9">
    <source>
        <dbReference type="Pfam" id="PF01545"/>
    </source>
</evidence>
<evidence type="ECO:0000256" key="7">
    <source>
        <dbReference type="ARBA" id="ARBA00023136"/>
    </source>
</evidence>
<evidence type="ECO:0000256" key="1">
    <source>
        <dbReference type="ARBA" id="ARBA00004141"/>
    </source>
</evidence>
<comment type="similarity">
    <text evidence="2">Belongs to the cation diffusion facilitator (CDF) transporter (TC 2.A.4) family. SLC30A subfamily.</text>
</comment>
<sequence length="301" mass="33378">MHNHSHNHDHPADVSKKIGLVLALNLGFALVELVGGLWTGSLYILADALHDAGDALALAMSLFLEKKAAQPRDQRYSYGYRRFSLLGALVNSVILTAGALWVIRTAIEHLQEPTSPYAPGMIALGFLGLLVNGIGYFKLKGSQNLNQKMVSLHLLEDFAGWAILLLVAVVLLFWDLPYLDPVFSILFSCYLLLEVAKNLRAAFRILLMSTPKEIDLAELESELCRHPEVLGLHDTHLWSMDGNYHILTCHLQVKPELTLAQGQVLKMEIKEMLEKRGIGHATLELETQGEVCGQENCGPRP</sequence>
<keyword evidence="6 8" id="KW-1133">Transmembrane helix</keyword>
<dbReference type="GO" id="GO:0006882">
    <property type="term" value="P:intracellular zinc ion homeostasis"/>
    <property type="evidence" value="ECO:0007669"/>
    <property type="project" value="TreeGrafter"/>
</dbReference>
<dbReference type="Proteomes" id="UP000177583">
    <property type="component" value="Unassembled WGS sequence"/>
</dbReference>
<feature type="transmembrane region" description="Helical" evidence="8">
    <location>
        <begin position="158"/>
        <end position="176"/>
    </location>
</feature>
<keyword evidence="7 8" id="KW-0472">Membrane</keyword>
<dbReference type="Gene3D" id="1.20.1510.10">
    <property type="entry name" value="Cation efflux protein transmembrane domain"/>
    <property type="match status" value="1"/>
</dbReference>
<evidence type="ECO:0000256" key="5">
    <source>
        <dbReference type="ARBA" id="ARBA00022833"/>
    </source>
</evidence>
<evidence type="ECO:0000259" key="10">
    <source>
        <dbReference type="Pfam" id="PF16916"/>
    </source>
</evidence>
<dbReference type="EMBL" id="MFNF01000038">
    <property type="protein sequence ID" value="OGH01185.1"/>
    <property type="molecule type" value="Genomic_DNA"/>
</dbReference>
<dbReference type="InterPro" id="IPR027469">
    <property type="entry name" value="Cation_efflux_TMD_sf"/>
</dbReference>
<reference evidence="11 12" key="1">
    <citation type="journal article" date="2016" name="Nat. Commun.">
        <title>Thousands of microbial genomes shed light on interconnected biogeochemical processes in an aquifer system.</title>
        <authorList>
            <person name="Anantharaman K."/>
            <person name="Brown C.T."/>
            <person name="Hug L.A."/>
            <person name="Sharon I."/>
            <person name="Castelle C.J."/>
            <person name="Probst A.J."/>
            <person name="Thomas B.C."/>
            <person name="Singh A."/>
            <person name="Wilkins M.J."/>
            <person name="Karaoz U."/>
            <person name="Brodie E.L."/>
            <person name="Williams K.H."/>
            <person name="Hubbard S.S."/>
            <person name="Banfield J.F."/>
        </authorList>
    </citation>
    <scope>NUCLEOTIDE SEQUENCE [LARGE SCALE GENOMIC DNA]</scope>
</reference>
<dbReference type="InterPro" id="IPR058533">
    <property type="entry name" value="Cation_efflux_TM"/>
</dbReference>
<feature type="domain" description="Cation efflux protein cytoplasmic" evidence="10">
    <location>
        <begin position="211"/>
        <end position="276"/>
    </location>
</feature>
<dbReference type="PANTHER" id="PTHR45820:SF6">
    <property type="entry name" value="ZINC_CADMIUM RESISTANCE PROTEIN-LIKE"/>
    <property type="match status" value="1"/>
</dbReference>
<name>A0A1F6GSR2_9PROT</name>
<dbReference type="SUPFAM" id="SSF161111">
    <property type="entry name" value="Cation efflux protein transmembrane domain-like"/>
    <property type="match status" value="1"/>
</dbReference>
<dbReference type="GO" id="GO:0010312">
    <property type="term" value="P:detoxification of zinc ion"/>
    <property type="evidence" value="ECO:0007669"/>
    <property type="project" value="TreeGrafter"/>
</dbReference>
<evidence type="ECO:0000256" key="6">
    <source>
        <dbReference type="ARBA" id="ARBA00022989"/>
    </source>
</evidence>
<dbReference type="Pfam" id="PF16916">
    <property type="entry name" value="ZT_dimer"/>
    <property type="match status" value="1"/>
</dbReference>
<protein>
    <recommendedName>
        <fullName evidence="13">Cobalt transporter</fullName>
    </recommendedName>
</protein>
<feature type="transmembrane region" description="Helical" evidence="8">
    <location>
        <begin position="85"/>
        <end position="104"/>
    </location>
</feature>
<gene>
    <name evidence="11" type="ORF">A2557_01570</name>
</gene>
<dbReference type="Pfam" id="PF01545">
    <property type="entry name" value="Cation_efflux"/>
    <property type="match status" value="1"/>
</dbReference>
<evidence type="ECO:0000256" key="4">
    <source>
        <dbReference type="ARBA" id="ARBA00022692"/>
    </source>
</evidence>
<evidence type="ECO:0000313" key="12">
    <source>
        <dbReference type="Proteomes" id="UP000177583"/>
    </source>
</evidence>
<keyword evidence="5" id="KW-0862">Zinc</keyword>
<dbReference type="Gene3D" id="3.30.70.1350">
    <property type="entry name" value="Cation efflux protein, cytoplasmic domain"/>
    <property type="match status" value="1"/>
</dbReference>
<evidence type="ECO:0008006" key="13">
    <source>
        <dbReference type="Google" id="ProtNLM"/>
    </source>
</evidence>
<accession>A0A1F6GSR2</accession>
<dbReference type="GO" id="GO:0019855">
    <property type="term" value="F:calcium channel inhibitor activity"/>
    <property type="evidence" value="ECO:0007669"/>
    <property type="project" value="TreeGrafter"/>
</dbReference>
<comment type="caution">
    <text evidence="11">The sequence shown here is derived from an EMBL/GenBank/DDBJ whole genome shotgun (WGS) entry which is preliminary data.</text>
</comment>
<evidence type="ECO:0000256" key="2">
    <source>
        <dbReference type="ARBA" id="ARBA00008873"/>
    </source>
</evidence>